<name>A0ABN7XPA7_GIGMA</name>
<comment type="caution">
    <text evidence="2">The sequence shown here is derived from an EMBL/GenBank/DDBJ whole genome shotgun (WGS) entry which is preliminary data.</text>
</comment>
<feature type="compositionally biased region" description="Low complexity" evidence="1">
    <location>
        <begin position="24"/>
        <end position="39"/>
    </location>
</feature>
<dbReference type="EMBL" id="CAJVQB010167920">
    <property type="protein sequence ID" value="CAG8857164.1"/>
    <property type="molecule type" value="Genomic_DNA"/>
</dbReference>
<feature type="region of interest" description="Disordered" evidence="1">
    <location>
        <begin position="1"/>
        <end position="45"/>
    </location>
</feature>
<organism evidence="2 3">
    <name type="scientific">Gigaspora margarita</name>
    <dbReference type="NCBI Taxonomy" id="4874"/>
    <lineage>
        <taxon>Eukaryota</taxon>
        <taxon>Fungi</taxon>
        <taxon>Fungi incertae sedis</taxon>
        <taxon>Mucoromycota</taxon>
        <taxon>Glomeromycotina</taxon>
        <taxon>Glomeromycetes</taxon>
        <taxon>Diversisporales</taxon>
        <taxon>Gigasporaceae</taxon>
        <taxon>Gigaspora</taxon>
    </lineage>
</organism>
<evidence type="ECO:0000313" key="3">
    <source>
        <dbReference type="Proteomes" id="UP000789901"/>
    </source>
</evidence>
<reference evidence="2 3" key="1">
    <citation type="submission" date="2021-06" db="EMBL/GenBank/DDBJ databases">
        <authorList>
            <person name="Kallberg Y."/>
            <person name="Tangrot J."/>
            <person name="Rosling A."/>
        </authorList>
    </citation>
    <scope>NUCLEOTIDE SEQUENCE [LARGE SCALE GENOMIC DNA]</scope>
    <source>
        <strain evidence="2 3">120-4 pot B 10/14</strain>
    </source>
</reference>
<feature type="non-terminal residue" evidence="2">
    <location>
        <position position="45"/>
    </location>
</feature>
<proteinExistence type="predicted"/>
<evidence type="ECO:0000256" key="1">
    <source>
        <dbReference type="SAM" id="MobiDB-lite"/>
    </source>
</evidence>
<gene>
    <name evidence="2" type="ORF">GMARGA_LOCUS45985</name>
</gene>
<accession>A0ABN7XPA7</accession>
<dbReference type="Proteomes" id="UP000789901">
    <property type="component" value="Unassembled WGS sequence"/>
</dbReference>
<evidence type="ECO:0000313" key="2">
    <source>
        <dbReference type="EMBL" id="CAG8857164.1"/>
    </source>
</evidence>
<feature type="non-terminal residue" evidence="2">
    <location>
        <position position="1"/>
    </location>
</feature>
<sequence>TLMTKHNYLTANINNEIPRPVTPTPTSTTKFTTSNSNINGKIPRM</sequence>
<protein>
    <submittedName>
        <fullName evidence="2">44545_t:CDS:1</fullName>
    </submittedName>
</protein>
<feature type="compositionally biased region" description="Polar residues" evidence="1">
    <location>
        <begin position="1"/>
        <end position="15"/>
    </location>
</feature>
<keyword evidence="3" id="KW-1185">Reference proteome</keyword>